<dbReference type="EMBL" id="SMOL01000632">
    <property type="protein sequence ID" value="KAB2604313.1"/>
    <property type="molecule type" value="Genomic_DNA"/>
</dbReference>
<comment type="caution">
    <text evidence="2">The sequence shown here is derived from an EMBL/GenBank/DDBJ whole genome shotgun (WGS) entry which is preliminary data.</text>
</comment>
<dbReference type="InterPro" id="IPR029068">
    <property type="entry name" value="Glyas_Bleomycin-R_OHBP_Dase"/>
</dbReference>
<dbReference type="OrthoDB" id="5371818at2759"/>
<reference evidence="2 3" key="2">
    <citation type="submission" date="2019-11" db="EMBL/GenBank/DDBJ databases">
        <title>A de novo genome assembly of a pear dwarfing rootstock.</title>
        <authorList>
            <person name="Wang F."/>
            <person name="Wang J."/>
            <person name="Li S."/>
            <person name="Zhang Y."/>
            <person name="Fang M."/>
            <person name="Ma L."/>
            <person name="Zhao Y."/>
            <person name="Jiang S."/>
        </authorList>
    </citation>
    <scope>NUCLEOTIDE SEQUENCE [LARGE SCALE GENOMIC DNA]</scope>
    <source>
        <strain evidence="2">S2</strain>
        <tissue evidence="2">Leaf</tissue>
    </source>
</reference>
<dbReference type="Proteomes" id="UP000327157">
    <property type="component" value="Unassembled WGS sequence"/>
</dbReference>
<evidence type="ECO:0000313" key="2">
    <source>
        <dbReference type="EMBL" id="KAB2604313.1"/>
    </source>
</evidence>
<dbReference type="InterPro" id="IPR037523">
    <property type="entry name" value="VOC_core"/>
</dbReference>
<dbReference type="PANTHER" id="PTHR21366:SF22">
    <property type="entry name" value="VOC DOMAIN-CONTAINING PROTEIN"/>
    <property type="match status" value="1"/>
</dbReference>
<organism evidence="2 3">
    <name type="scientific">Pyrus ussuriensis x Pyrus communis</name>
    <dbReference type="NCBI Taxonomy" id="2448454"/>
    <lineage>
        <taxon>Eukaryota</taxon>
        <taxon>Viridiplantae</taxon>
        <taxon>Streptophyta</taxon>
        <taxon>Embryophyta</taxon>
        <taxon>Tracheophyta</taxon>
        <taxon>Spermatophyta</taxon>
        <taxon>Magnoliopsida</taxon>
        <taxon>eudicotyledons</taxon>
        <taxon>Gunneridae</taxon>
        <taxon>Pentapetalae</taxon>
        <taxon>rosids</taxon>
        <taxon>fabids</taxon>
        <taxon>Rosales</taxon>
        <taxon>Rosaceae</taxon>
        <taxon>Amygdaloideae</taxon>
        <taxon>Maleae</taxon>
        <taxon>Pyrus</taxon>
    </lineage>
</organism>
<reference evidence="2 3" key="1">
    <citation type="submission" date="2019-09" db="EMBL/GenBank/DDBJ databases">
        <authorList>
            <person name="Ou C."/>
        </authorList>
    </citation>
    <scope>NUCLEOTIDE SEQUENCE [LARGE SCALE GENOMIC DNA]</scope>
    <source>
        <strain evidence="2">S2</strain>
        <tissue evidence="2">Leaf</tissue>
    </source>
</reference>
<proteinExistence type="predicted"/>
<dbReference type="Gene3D" id="3.10.180.10">
    <property type="entry name" value="2,3-Dihydroxybiphenyl 1,2-Dioxygenase, domain 1"/>
    <property type="match status" value="1"/>
</dbReference>
<evidence type="ECO:0000313" key="3">
    <source>
        <dbReference type="Proteomes" id="UP000327157"/>
    </source>
</evidence>
<evidence type="ECO:0000259" key="1">
    <source>
        <dbReference type="PROSITE" id="PS51819"/>
    </source>
</evidence>
<feature type="domain" description="VOC" evidence="1">
    <location>
        <begin position="84"/>
        <end position="203"/>
    </location>
</feature>
<protein>
    <recommendedName>
        <fullName evidence="1">VOC domain-containing protein</fullName>
    </recommendedName>
</protein>
<dbReference type="PROSITE" id="PS51819">
    <property type="entry name" value="VOC"/>
    <property type="match status" value="1"/>
</dbReference>
<dbReference type="AlphaFoldDB" id="A0A5N5FMT2"/>
<keyword evidence="3" id="KW-1185">Reference proteome</keyword>
<dbReference type="InterPro" id="IPR050383">
    <property type="entry name" value="GlyoxalaseI/FosfomycinResist"/>
</dbReference>
<dbReference type="InterPro" id="IPR004360">
    <property type="entry name" value="Glyas_Fos-R_dOase_dom"/>
</dbReference>
<sequence length="318" mass="35490">MSSCSSMASLLIPPPTLPLQLKEDGIRVSTPLRNPSSKIDRTGLRSWRRDGRCSVAKAKATVEDDVLEKQSVGAQDKNDFGVVSVHHVGLLCENLERSLSFYQNILGLEINEARPHDKLPYRGAWLWVGSEMIHLMELPNPDPLTGRPAHGGRDRHTCIAIRDVSKLKAILDDAGIPYTLSKSGRPAIFTRDPDANALEFTESQVAFLGVRICEIRIRAFSCFDEELQALIFNGNNFDFWQIRMKTIFRSHELWNLVEKGFATSAKQVEVTEAESKLLRENLMKDAGAGIIQGAVSDQIFSTITTQAAWGILKARICW</sequence>
<dbReference type="Pfam" id="PF00903">
    <property type="entry name" value="Glyoxalase"/>
    <property type="match status" value="1"/>
</dbReference>
<dbReference type="PANTHER" id="PTHR21366">
    <property type="entry name" value="GLYOXALASE FAMILY PROTEIN"/>
    <property type="match status" value="1"/>
</dbReference>
<name>A0A5N5FMT2_9ROSA</name>
<gene>
    <name evidence="2" type="ORF">D8674_040991</name>
</gene>
<dbReference type="CDD" id="cd07245">
    <property type="entry name" value="VOC_like"/>
    <property type="match status" value="1"/>
</dbReference>
<dbReference type="SUPFAM" id="SSF54593">
    <property type="entry name" value="Glyoxalase/Bleomycin resistance protein/Dihydroxybiphenyl dioxygenase"/>
    <property type="match status" value="1"/>
</dbReference>
<accession>A0A5N5FMT2</accession>